<gene>
    <name evidence="1" type="ORF">A1O1_00353</name>
</gene>
<sequence>GRGEPVLLREDDVDEVLKRPRKKYITVLEAGQVMGRTGAQGKLRSICVRDLDGNLIE</sequence>
<dbReference type="HOGENOM" id="CLU_3001931_0_0_1"/>
<keyword evidence="2" id="KW-1185">Reference proteome</keyword>
<dbReference type="OrthoDB" id="5371818at2759"/>
<dbReference type="AlphaFoldDB" id="W9YRN6"/>
<reference evidence="1 2" key="1">
    <citation type="submission" date="2013-03" db="EMBL/GenBank/DDBJ databases">
        <title>The Genome Sequence of Capronia coronata CBS 617.96.</title>
        <authorList>
            <consortium name="The Broad Institute Genomics Platform"/>
            <person name="Cuomo C."/>
            <person name="de Hoog S."/>
            <person name="Gorbushina A."/>
            <person name="Walker B."/>
            <person name="Young S.K."/>
            <person name="Zeng Q."/>
            <person name="Gargeya S."/>
            <person name="Fitzgerald M."/>
            <person name="Haas B."/>
            <person name="Abouelleil A."/>
            <person name="Allen A.W."/>
            <person name="Alvarado L."/>
            <person name="Arachchi H.M."/>
            <person name="Berlin A.M."/>
            <person name="Chapman S.B."/>
            <person name="Gainer-Dewar J."/>
            <person name="Goldberg J."/>
            <person name="Griggs A."/>
            <person name="Gujja S."/>
            <person name="Hansen M."/>
            <person name="Howarth C."/>
            <person name="Imamovic A."/>
            <person name="Ireland A."/>
            <person name="Larimer J."/>
            <person name="McCowan C."/>
            <person name="Murphy C."/>
            <person name="Pearson M."/>
            <person name="Poon T.W."/>
            <person name="Priest M."/>
            <person name="Roberts A."/>
            <person name="Saif S."/>
            <person name="Shea T."/>
            <person name="Sisk P."/>
            <person name="Sykes S."/>
            <person name="Wortman J."/>
            <person name="Nusbaum C."/>
            <person name="Birren B."/>
        </authorList>
    </citation>
    <scope>NUCLEOTIDE SEQUENCE [LARGE SCALE GENOMIC DNA]</scope>
    <source>
        <strain evidence="1 2">CBS 617.96</strain>
    </source>
</reference>
<proteinExistence type="predicted"/>
<dbReference type="InterPro" id="IPR029068">
    <property type="entry name" value="Glyas_Bleomycin-R_OHBP_Dase"/>
</dbReference>
<protein>
    <submittedName>
        <fullName evidence="1">Uncharacterized protein</fullName>
    </submittedName>
</protein>
<name>W9YRN6_9EURO</name>
<organism evidence="1 2">
    <name type="scientific">Capronia coronata CBS 617.96</name>
    <dbReference type="NCBI Taxonomy" id="1182541"/>
    <lineage>
        <taxon>Eukaryota</taxon>
        <taxon>Fungi</taxon>
        <taxon>Dikarya</taxon>
        <taxon>Ascomycota</taxon>
        <taxon>Pezizomycotina</taxon>
        <taxon>Eurotiomycetes</taxon>
        <taxon>Chaetothyriomycetidae</taxon>
        <taxon>Chaetothyriales</taxon>
        <taxon>Herpotrichiellaceae</taxon>
        <taxon>Capronia</taxon>
    </lineage>
</organism>
<dbReference type="Gene3D" id="3.10.180.10">
    <property type="entry name" value="2,3-Dihydroxybiphenyl 1,2-Dioxygenase, domain 1"/>
    <property type="match status" value="1"/>
</dbReference>
<dbReference type="Proteomes" id="UP000019484">
    <property type="component" value="Unassembled WGS sequence"/>
</dbReference>
<dbReference type="SUPFAM" id="SSF54593">
    <property type="entry name" value="Glyoxalase/Bleomycin resistance protein/Dihydroxybiphenyl dioxygenase"/>
    <property type="match status" value="1"/>
</dbReference>
<dbReference type="STRING" id="1182541.W9YRN6"/>
<dbReference type="EMBL" id="AMWN01000001">
    <property type="protein sequence ID" value="EXJ95233.1"/>
    <property type="molecule type" value="Genomic_DNA"/>
</dbReference>
<comment type="caution">
    <text evidence="1">The sequence shown here is derived from an EMBL/GenBank/DDBJ whole genome shotgun (WGS) entry which is preliminary data.</text>
</comment>
<feature type="non-terminal residue" evidence="1">
    <location>
        <position position="1"/>
    </location>
</feature>
<accession>W9YRN6</accession>
<evidence type="ECO:0000313" key="2">
    <source>
        <dbReference type="Proteomes" id="UP000019484"/>
    </source>
</evidence>
<dbReference type="RefSeq" id="XP_007719462.1">
    <property type="nucleotide sequence ID" value="XM_007721272.1"/>
</dbReference>
<evidence type="ECO:0000313" key="1">
    <source>
        <dbReference type="EMBL" id="EXJ95233.1"/>
    </source>
</evidence>
<dbReference type="GeneID" id="19155261"/>